<reference evidence="2" key="1">
    <citation type="submission" date="2016-11" db="EMBL/GenBank/DDBJ databases">
        <authorList>
            <person name="Jaros S."/>
            <person name="Januszkiewicz K."/>
            <person name="Wedrychowicz H."/>
        </authorList>
    </citation>
    <scope>NUCLEOTIDE SEQUENCE [LARGE SCALE GENOMIC DNA]</scope>
    <source>
        <strain evidence="2">CGMCC 4.3555</strain>
    </source>
</reference>
<evidence type="ECO:0000313" key="1">
    <source>
        <dbReference type="EMBL" id="SHL82864.1"/>
    </source>
</evidence>
<dbReference type="RefSeq" id="WP_073444813.1">
    <property type="nucleotide sequence ID" value="NZ_FRBK01000006.1"/>
</dbReference>
<sequence>MERLHHLTARMPEERLRDVLLVALNAYFEDRGTGETYNGDGKNDILVRVADRNVLIAECKIWDGAKSISLALDQLLRYVDHGATRTALIVFFRTDDPETLTARAVDAIDAHPNHESTDQSLVEGDRQWSFSIRRNGNPGTATRATVAFLPFVIA</sequence>
<dbReference type="Proteomes" id="UP000184388">
    <property type="component" value="Unassembled WGS sequence"/>
</dbReference>
<evidence type="ECO:0000313" key="2">
    <source>
        <dbReference type="Proteomes" id="UP000184388"/>
    </source>
</evidence>
<protein>
    <recommendedName>
        <fullName evidence="3">Restriction endonuclease</fullName>
    </recommendedName>
</protein>
<organism evidence="1 2">
    <name type="scientific">Streptomyces yunnanensis</name>
    <dbReference type="NCBI Taxonomy" id="156453"/>
    <lineage>
        <taxon>Bacteria</taxon>
        <taxon>Bacillati</taxon>
        <taxon>Actinomycetota</taxon>
        <taxon>Actinomycetes</taxon>
        <taxon>Kitasatosporales</taxon>
        <taxon>Streptomycetaceae</taxon>
        <taxon>Streptomyces</taxon>
    </lineage>
</organism>
<accession>A0A9X8MU60</accession>
<gene>
    <name evidence="1" type="ORF">SAMN05216268_106337</name>
</gene>
<dbReference type="AlphaFoldDB" id="A0A9X8MU60"/>
<name>A0A9X8MU60_9ACTN</name>
<proteinExistence type="predicted"/>
<comment type="caution">
    <text evidence="1">The sequence shown here is derived from an EMBL/GenBank/DDBJ whole genome shotgun (WGS) entry which is preliminary data.</text>
</comment>
<evidence type="ECO:0008006" key="3">
    <source>
        <dbReference type="Google" id="ProtNLM"/>
    </source>
</evidence>
<dbReference type="EMBL" id="FRBK01000006">
    <property type="protein sequence ID" value="SHL82864.1"/>
    <property type="molecule type" value="Genomic_DNA"/>
</dbReference>